<dbReference type="Proteomes" id="UP000239532">
    <property type="component" value="Unassembled WGS sequence"/>
</dbReference>
<dbReference type="AlphaFoldDB" id="A0A2S9WVZ1"/>
<dbReference type="OrthoDB" id="1118734at2"/>
<organism evidence="2 3">
    <name type="scientific">Nonlabens agnitus</name>
    <dbReference type="NCBI Taxonomy" id="870484"/>
    <lineage>
        <taxon>Bacteria</taxon>
        <taxon>Pseudomonadati</taxon>
        <taxon>Bacteroidota</taxon>
        <taxon>Flavobacteriia</taxon>
        <taxon>Flavobacteriales</taxon>
        <taxon>Flavobacteriaceae</taxon>
        <taxon>Nonlabens</taxon>
    </lineage>
</organism>
<dbReference type="EMBL" id="MQUC01000003">
    <property type="protein sequence ID" value="PRP67639.1"/>
    <property type="molecule type" value="Genomic_DNA"/>
</dbReference>
<gene>
    <name evidence="2" type="ORF">BST86_11325</name>
</gene>
<proteinExistence type="predicted"/>
<evidence type="ECO:0008006" key="4">
    <source>
        <dbReference type="Google" id="ProtNLM"/>
    </source>
</evidence>
<feature type="chain" id="PRO_5015506565" description="DUF2490 domain-containing protein" evidence="1">
    <location>
        <begin position="21"/>
        <end position="232"/>
    </location>
</feature>
<dbReference type="RefSeq" id="WP_105983349.1">
    <property type="nucleotide sequence ID" value="NZ_MQUC01000003.1"/>
</dbReference>
<name>A0A2S9WVZ1_9FLAO</name>
<keyword evidence="1" id="KW-0732">Signal</keyword>
<evidence type="ECO:0000313" key="3">
    <source>
        <dbReference type="Proteomes" id="UP000239532"/>
    </source>
</evidence>
<evidence type="ECO:0000256" key="1">
    <source>
        <dbReference type="SAM" id="SignalP"/>
    </source>
</evidence>
<sequence length="232" mass="27265">MKKRLILFLSILGIPIFGLAQSPADDQLGAWYMYFYNTTFENSNWGIQGDFQYRDWRGLGDREQLLLRSGVTYTPTDSDVKFTFGYANVTSGEFGTEIDNPSGENRIYQEALFSNTILKRVFLTHRLRYEQRWVEDQDFRTRYRYNLFANIPLNKPSLQKNAFYVALYNEIFINGERSIGGGREVELFDRNRTYLGMGYALNDSIRFQLGWMEQTTNSFQKGQLQFSMHHTF</sequence>
<dbReference type="InterPro" id="IPR019619">
    <property type="entry name" value="DUF2490"/>
</dbReference>
<accession>A0A2S9WVZ1</accession>
<comment type="caution">
    <text evidence="2">The sequence shown here is derived from an EMBL/GenBank/DDBJ whole genome shotgun (WGS) entry which is preliminary data.</text>
</comment>
<dbReference type="Pfam" id="PF10677">
    <property type="entry name" value="DUF2490"/>
    <property type="match status" value="1"/>
</dbReference>
<reference evidence="2 3" key="1">
    <citation type="submission" date="2016-11" db="EMBL/GenBank/DDBJ databases">
        <title>Trade-off between light-utilization and light-protection in marine flavobacteria.</title>
        <authorList>
            <person name="Kumagai Y."/>
        </authorList>
    </citation>
    <scope>NUCLEOTIDE SEQUENCE [LARGE SCALE GENOMIC DNA]</scope>
    <source>
        <strain evidence="2 3">JCM 17109</strain>
    </source>
</reference>
<keyword evidence="3" id="KW-1185">Reference proteome</keyword>
<protein>
    <recommendedName>
        <fullName evidence="4">DUF2490 domain-containing protein</fullName>
    </recommendedName>
</protein>
<feature type="signal peptide" evidence="1">
    <location>
        <begin position="1"/>
        <end position="20"/>
    </location>
</feature>
<evidence type="ECO:0000313" key="2">
    <source>
        <dbReference type="EMBL" id="PRP67639.1"/>
    </source>
</evidence>